<reference evidence="1 2" key="1">
    <citation type="submission" date="2023-02" db="EMBL/GenBank/DDBJ databases">
        <title>Genome Sequence of L. cardiaca H63T.</title>
        <authorList>
            <person name="Lopez A.E."/>
            <person name="Cianciotto N.P."/>
        </authorList>
    </citation>
    <scope>NUCLEOTIDE SEQUENCE [LARGE SCALE GENOMIC DNA]</scope>
    <source>
        <strain evidence="1 2">H63</strain>
    </source>
</reference>
<sequence>MGKKDSQKEINQRYWEHQRDKQILKEFNEYVSEEKKLGHTETDVVPFHYTFSHAKTRNGLYRNLNQIELQSLIKKL</sequence>
<evidence type="ECO:0000313" key="2">
    <source>
        <dbReference type="Proteomes" id="UP001222087"/>
    </source>
</evidence>
<gene>
    <name evidence="1" type="ORF">PXX05_11830</name>
</gene>
<name>A0ABY8ATX5_9GAMM</name>
<evidence type="ECO:0000313" key="1">
    <source>
        <dbReference type="EMBL" id="WED42592.1"/>
    </source>
</evidence>
<protein>
    <recommendedName>
        <fullName evidence="3">Integrase</fullName>
    </recommendedName>
</protein>
<keyword evidence="2" id="KW-1185">Reference proteome</keyword>
<proteinExistence type="predicted"/>
<dbReference type="Proteomes" id="UP001222087">
    <property type="component" value="Chromosome"/>
</dbReference>
<organism evidence="1 2">
    <name type="scientific">Legionella cardiaca</name>
    <dbReference type="NCBI Taxonomy" id="1071983"/>
    <lineage>
        <taxon>Bacteria</taxon>
        <taxon>Pseudomonadati</taxon>
        <taxon>Pseudomonadota</taxon>
        <taxon>Gammaproteobacteria</taxon>
        <taxon>Legionellales</taxon>
        <taxon>Legionellaceae</taxon>
        <taxon>Legionella</taxon>
    </lineage>
</organism>
<dbReference type="EMBL" id="CP119078">
    <property type="protein sequence ID" value="WED42592.1"/>
    <property type="molecule type" value="Genomic_DNA"/>
</dbReference>
<evidence type="ECO:0008006" key="3">
    <source>
        <dbReference type="Google" id="ProtNLM"/>
    </source>
</evidence>
<dbReference type="RefSeq" id="WP_275088415.1">
    <property type="nucleotide sequence ID" value="NZ_CP119078.1"/>
</dbReference>
<accession>A0ABY8ATX5</accession>